<evidence type="ECO:0000313" key="5">
    <source>
        <dbReference type="Proteomes" id="UP000031866"/>
    </source>
</evidence>
<dbReference type="PANTHER" id="PTHR30576">
    <property type="entry name" value="COLANIC BIOSYNTHESIS UDP-GLUCOSE LIPID CARRIER TRANSFERASE"/>
    <property type="match status" value="1"/>
</dbReference>
<gene>
    <name evidence="4" type="ORF">LF65_01143</name>
</gene>
<proteinExistence type="inferred from homology"/>
<dbReference type="GO" id="GO:0016780">
    <property type="term" value="F:phosphotransferase activity, for other substituted phosphate groups"/>
    <property type="evidence" value="ECO:0007669"/>
    <property type="project" value="TreeGrafter"/>
</dbReference>
<keyword evidence="2" id="KW-1133">Transmembrane helix</keyword>
<comment type="similarity">
    <text evidence="1">Belongs to the bacterial sugar transferase family.</text>
</comment>
<dbReference type="STRING" id="1520.LF65_01143"/>
<keyword evidence="2" id="KW-0472">Membrane</keyword>
<name>A0A0B5QLW1_CLOBE</name>
<evidence type="ECO:0000256" key="1">
    <source>
        <dbReference type="ARBA" id="ARBA00006464"/>
    </source>
</evidence>
<accession>A0A0B5QLW1</accession>
<dbReference type="KEGG" id="cbei:LF65_01143"/>
<dbReference type="EMBL" id="CP010086">
    <property type="protein sequence ID" value="AJG97758.1"/>
    <property type="molecule type" value="Genomic_DNA"/>
</dbReference>
<dbReference type="PANTHER" id="PTHR30576:SF10">
    <property type="entry name" value="SLL5057 PROTEIN"/>
    <property type="match status" value="1"/>
</dbReference>
<feature type="domain" description="Bacterial sugar transferase" evidence="3">
    <location>
        <begin position="29"/>
        <end position="216"/>
    </location>
</feature>
<evidence type="ECO:0000259" key="3">
    <source>
        <dbReference type="Pfam" id="PF02397"/>
    </source>
</evidence>
<evidence type="ECO:0000313" key="4">
    <source>
        <dbReference type="EMBL" id="AJG97758.1"/>
    </source>
</evidence>
<evidence type="ECO:0000256" key="2">
    <source>
        <dbReference type="SAM" id="Phobius"/>
    </source>
</evidence>
<protein>
    <submittedName>
        <fullName evidence="4">Multidrug MFS transporter</fullName>
    </submittedName>
</protein>
<organism evidence="4 5">
    <name type="scientific">Clostridium beijerinckii</name>
    <name type="common">Clostridium MP</name>
    <dbReference type="NCBI Taxonomy" id="1520"/>
    <lineage>
        <taxon>Bacteria</taxon>
        <taxon>Bacillati</taxon>
        <taxon>Bacillota</taxon>
        <taxon>Clostridia</taxon>
        <taxon>Eubacteriales</taxon>
        <taxon>Clostridiaceae</taxon>
        <taxon>Clostridium</taxon>
    </lineage>
</organism>
<dbReference type="OrthoDB" id="9808602at2"/>
<feature type="transmembrane region" description="Helical" evidence="2">
    <location>
        <begin position="32"/>
        <end position="55"/>
    </location>
</feature>
<dbReference type="InterPro" id="IPR003362">
    <property type="entry name" value="Bact_transf"/>
</dbReference>
<reference evidence="5" key="1">
    <citation type="submission" date="2014-12" db="EMBL/GenBank/DDBJ databases">
        <title>Genome sequence of Clostridium beijerinckii strain 59B.</title>
        <authorList>
            <person name="Little G.T."/>
            <person name="Minton N.P."/>
        </authorList>
    </citation>
    <scope>NUCLEOTIDE SEQUENCE [LARGE SCALE GENOMIC DNA]</scope>
    <source>
        <strain evidence="5">59B</strain>
    </source>
</reference>
<keyword evidence="2" id="KW-0812">Transmembrane</keyword>
<dbReference type="AlphaFoldDB" id="A0A0B5QLW1"/>
<dbReference type="Proteomes" id="UP000031866">
    <property type="component" value="Chromosome"/>
</dbReference>
<dbReference type="Pfam" id="PF02397">
    <property type="entry name" value="Bac_transf"/>
    <property type="match status" value="1"/>
</dbReference>
<sequence>MQQLEFNGEEILIRERIEGASRRGYSFLKRTIDIFCSLIGLVVLSPILLAVAIAIKLESKGPTIFSQERIGKGGRRFKIYKFRSMVVNAEELKEKLSGKNEMSGPMFKMKEDPRVTKVGKFIRKTSIDEFPQLFNILKGEMSLVGPRPSLPKEVMNFDDWMLKRLEVKPGLTCYWQVSGRNDIDFEDWMRLDVKYVKERNTLIDIKLIFKTFFILFGDEHAR</sequence>
<dbReference type="RefSeq" id="WP_041894746.1">
    <property type="nucleotide sequence ID" value="NZ_CP010086.2"/>
</dbReference>